<feature type="compositionally biased region" description="Basic and acidic residues" evidence="1">
    <location>
        <begin position="13"/>
        <end position="22"/>
    </location>
</feature>
<dbReference type="SUPFAM" id="SSF52047">
    <property type="entry name" value="RNI-like"/>
    <property type="match status" value="1"/>
</dbReference>
<dbReference type="OrthoDB" id="6629628at2759"/>
<evidence type="ECO:0000256" key="1">
    <source>
        <dbReference type="SAM" id="MobiDB-lite"/>
    </source>
</evidence>
<dbReference type="InterPro" id="IPR032675">
    <property type="entry name" value="LRR_dom_sf"/>
</dbReference>
<dbReference type="Gene3D" id="3.80.10.10">
    <property type="entry name" value="Ribonuclease Inhibitor"/>
    <property type="match status" value="1"/>
</dbReference>
<feature type="region of interest" description="Disordered" evidence="1">
    <location>
        <begin position="122"/>
        <end position="142"/>
    </location>
</feature>
<dbReference type="SUPFAM" id="SSF54171">
    <property type="entry name" value="DNA-binding domain"/>
    <property type="match status" value="1"/>
</dbReference>
<accession>A0A5E4NLV9</accession>
<dbReference type="PROSITE" id="PS50982">
    <property type="entry name" value="MBD"/>
    <property type="match status" value="1"/>
</dbReference>
<feature type="compositionally biased region" description="Polar residues" evidence="1">
    <location>
        <begin position="64"/>
        <end position="76"/>
    </location>
</feature>
<dbReference type="PANTHER" id="PTHR15739:SF5">
    <property type="entry name" value="LD23158P"/>
    <property type="match status" value="1"/>
</dbReference>
<proteinExistence type="predicted"/>
<organism evidence="4 5">
    <name type="scientific">Cinara cedri</name>
    <dbReference type="NCBI Taxonomy" id="506608"/>
    <lineage>
        <taxon>Eukaryota</taxon>
        <taxon>Metazoa</taxon>
        <taxon>Ecdysozoa</taxon>
        <taxon>Arthropoda</taxon>
        <taxon>Hexapoda</taxon>
        <taxon>Insecta</taxon>
        <taxon>Pterygota</taxon>
        <taxon>Neoptera</taxon>
        <taxon>Paraneoptera</taxon>
        <taxon>Hemiptera</taxon>
        <taxon>Sternorrhyncha</taxon>
        <taxon>Aphidomorpha</taxon>
        <taxon>Aphidoidea</taxon>
        <taxon>Aphididae</taxon>
        <taxon>Lachninae</taxon>
        <taxon>Cinara</taxon>
    </lineage>
</organism>
<dbReference type="PROSITE" id="PS50181">
    <property type="entry name" value="FBOX"/>
    <property type="match status" value="1"/>
</dbReference>
<dbReference type="InterPro" id="IPR001810">
    <property type="entry name" value="F-box_dom"/>
</dbReference>
<dbReference type="Pfam" id="PF01429">
    <property type="entry name" value="MBD"/>
    <property type="match status" value="1"/>
</dbReference>
<dbReference type="InterPro" id="IPR001739">
    <property type="entry name" value="Methyl_CpG_DNA-bd"/>
</dbReference>
<dbReference type="CDD" id="cd00122">
    <property type="entry name" value="MBD"/>
    <property type="match status" value="1"/>
</dbReference>
<dbReference type="Pfam" id="PF12937">
    <property type="entry name" value="F-box-like"/>
    <property type="match status" value="1"/>
</dbReference>
<evidence type="ECO:0000313" key="4">
    <source>
        <dbReference type="EMBL" id="VVC43512.1"/>
    </source>
</evidence>
<feature type="compositionally biased region" description="Low complexity" evidence="1">
    <location>
        <begin position="1"/>
        <end position="12"/>
    </location>
</feature>
<feature type="region of interest" description="Disordered" evidence="1">
    <location>
        <begin position="717"/>
        <end position="736"/>
    </location>
</feature>
<evidence type="ECO:0000313" key="5">
    <source>
        <dbReference type="Proteomes" id="UP000325440"/>
    </source>
</evidence>
<name>A0A5E4NLV9_9HEMI</name>
<feature type="compositionally biased region" description="Low complexity" evidence="1">
    <location>
        <begin position="122"/>
        <end position="132"/>
    </location>
</feature>
<evidence type="ECO:0000259" key="3">
    <source>
        <dbReference type="PROSITE" id="PS50982"/>
    </source>
</evidence>
<sequence length="793" mass="91091">MEQFAKKSTSNLKESKSKKLLKSETEDNNFIGFDAGDDELTMFIEKKKKLLRDTIAEVLKVSTDEPTVSKSNSNNNRLEKKSQSKSRRSTPENNVKKFKKDNLQTESVESFETDIQDSLELTTPTFSLTSTPRSRRSSGRRTNIDITDPIYKLPFDHGWKRELVYRTLGDPNNTNNKTNRNGDVYYYSPINKKLRSLREIQEQLDLSDSLLTIESFTFLKQPIGMNDRSKELIREANSKSSKDDSVISSTVKSKKTKTPTHQPVNDFELSDNENTKMKIRFKNIKKLKSRKENKNNLESLNTTTTMSEYMAEERQESTISSPKLDDMENSTNVKQRTSEMNGLPTLINSQHLSMQSFNYMSNSLKRIFQYLKMKELLTVTRVCSSWRCIAKDSCLWQNVRLKNAMVCDWKKLIDFINMQKSISLDTRRMLMPSKAQDFDLFWLNFSKAITNAINLEALELYRCPMSVVHDVMCSLRQLEKFNATSIKNPNVTKDAKIVNELMFFNIDYVSNLSKLTEFRIKGLTGIKLLSSPKLSFSCLTNLKTLSLTSIKSFPKDICTGLGTISTSLEILEIGDCESLPDDFPMFLKKLTNLRSLRLENCCGRWEKFAKEYFDAIRSLKKLKKLELINIEFSDCVEQQLEKCDGITALLIIPAYVSQSATTNCHLLDCLEKLSKTLTHVVWGLTHELLRVTDLFITQYQQNQHNLGYSIDMSQTREPSNNIPILRSRKPKSQPEDLEISEIDTDKSDNVDILSVPSLQGWLDSMMVNAKTKVIKIPFSATTRAYLSEQFDDL</sequence>
<gene>
    <name evidence="4" type="ORF">CINCED_3A019560</name>
</gene>
<dbReference type="SMART" id="SM00256">
    <property type="entry name" value="FBOX"/>
    <property type="match status" value="1"/>
</dbReference>
<dbReference type="Gene3D" id="1.20.1280.50">
    <property type="match status" value="1"/>
</dbReference>
<dbReference type="GO" id="GO:0003677">
    <property type="term" value="F:DNA binding"/>
    <property type="evidence" value="ECO:0007669"/>
    <property type="project" value="UniProtKB-KW"/>
</dbReference>
<feature type="region of interest" description="Disordered" evidence="1">
    <location>
        <begin position="64"/>
        <end position="103"/>
    </location>
</feature>
<keyword evidence="5" id="KW-1185">Reference proteome</keyword>
<dbReference type="AlphaFoldDB" id="A0A5E4NLV9"/>
<dbReference type="EMBL" id="CABPRJ010002370">
    <property type="protein sequence ID" value="VVC43512.1"/>
    <property type="molecule type" value="Genomic_DNA"/>
</dbReference>
<dbReference type="InterPro" id="IPR052283">
    <property type="entry name" value="GenomicStab_NeuMorph_Reg"/>
</dbReference>
<feature type="domain" description="MBD" evidence="3">
    <location>
        <begin position="145"/>
        <end position="223"/>
    </location>
</feature>
<feature type="region of interest" description="Disordered" evidence="1">
    <location>
        <begin position="235"/>
        <end position="268"/>
    </location>
</feature>
<protein>
    <submittedName>
        <fullName evidence="4">Methyl-CpG DNA binding,F-box domain,Leucine-rich repeat domain, L domain-like,DNA-binding domain</fullName>
    </submittedName>
</protein>
<reference evidence="4 5" key="1">
    <citation type="submission" date="2019-08" db="EMBL/GenBank/DDBJ databases">
        <authorList>
            <person name="Alioto T."/>
            <person name="Alioto T."/>
            <person name="Gomez Garrido J."/>
        </authorList>
    </citation>
    <scope>NUCLEOTIDE SEQUENCE [LARGE SCALE GENOMIC DNA]</scope>
</reference>
<keyword evidence="4" id="KW-0238">DNA-binding</keyword>
<dbReference type="PANTHER" id="PTHR15739">
    <property type="entry name" value="ZINC FINGER PROTEIN"/>
    <property type="match status" value="1"/>
</dbReference>
<dbReference type="Proteomes" id="UP000325440">
    <property type="component" value="Unassembled WGS sequence"/>
</dbReference>
<feature type="domain" description="F-box" evidence="2">
    <location>
        <begin position="353"/>
        <end position="399"/>
    </location>
</feature>
<dbReference type="InterPro" id="IPR036047">
    <property type="entry name" value="F-box-like_dom_sf"/>
</dbReference>
<dbReference type="SMART" id="SM00391">
    <property type="entry name" value="MBD"/>
    <property type="match status" value="1"/>
</dbReference>
<dbReference type="InterPro" id="IPR016177">
    <property type="entry name" value="DNA-bd_dom_sf"/>
</dbReference>
<feature type="region of interest" description="Disordered" evidence="1">
    <location>
        <begin position="1"/>
        <end position="22"/>
    </location>
</feature>
<feature type="compositionally biased region" description="Basic and acidic residues" evidence="1">
    <location>
        <begin position="235"/>
        <end position="245"/>
    </location>
</feature>
<dbReference type="SUPFAM" id="SSF81383">
    <property type="entry name" value="F-box domain"/>
    <property type="match status" value="1"/>
</dbReference>
<evidence type="ECO:0000259" key="2">
    <source>
        <dbReference type="PROSITE" id="PS50181"/>
    </source>
</evidence>
<dbReference type="Gene3D" id="3.30.890.10">
    <property type="entry name" value="Methyl-cpg-binding Protein 2, Chain A"/>
    <property type="match status" value="1"/>
</dbReference>